<dbReference type="GO" id="GO:0051537">
    <property type="term" value="F:2 iron, 2 sulfur cluster binding"/>
    <property type="evidence" value="ECO:0007669"/>
    <property type="project" value="TreeGrafter"/>
</dbReference>
<accession>A0A8H7BU15</accession>
<reference evidence="3" key="1">
    <citation type="submission" date="2020-01" db="EMBL/GenBank/DDBJ databases">
        <title>Genome Sequencing of Three Apophysomyces-Like Fungal Strains Confirms a Novel Fungal Genus in the Mucoromycota with divergent Burkholderia-like Endosymbiotic Bacteria.</title>
        <authorList>
            <person name="Stajich J.E."/>
            <person name="Macias A.M."/>
            <person name="Carter-House D."/>
            <person name="Lovett B."/>
            <person name="Kasson L.R."/>
            <person name="Berry K."/>
            <person name="Grigoriev I."/>
            <person name="Chang Y."/>
            <person name="Spatafora J."/>
            <person name="Kasson M.T."/>
        </authorList>
    </citation>
    <scope>NUCLEOTIDE SEQUENCE</scope>
    <source>
        <strain evidence="3">NRRL A-21654</strain>
    </source>
</reference>
<dbReference type="Gene3D" id="2.60.300.12">
    <property type="entry name" value="HesB-like domain"/>
    <property type="match status" value="1"/>
</dbReference>
<evidence type="ECO:0000313" key="4">
    <source>
        <dbReference type="Proteomes" id="UP000605846"/>
    </source>
</evidence>
<name>A0A8H7BU15_9FUNG</name>
<feature type="domain" description="Core" evidence="2">
    <location>
        <begin position="59"/>
        <end position="154"/>
    </location>
</feature>
<dbReference type="GO" id="GO:0005506">
    <property type="term" value="F:iron ion binding"/>
    <property type="evidence" value="ECO:0007669"/>
    <property type="project" value="TreeGrafter"/>
</dbReference>
<organism evidence="3 4">
    <name type="scientific">Apophysomyces ossiformis</name>
    <dbReference type="NCBI Taxonomy" id="679940"/>
    <lineage>
        <taxon>Eukaryota</taxon>
        <taxon>Fungi</taxon>
        <taxon>Fungi incertae sedis</taxon>
        <taxon>Mucoromycota</taxon>
        <taxon>Mucoromycotina</taxon>
        <taxon>Mucoromycetes</taxon>
        <taxon>Mucorales</taxon>
        <taxon>Mucorineae</taxon>
        <taxon>Mucoraceae</taxon>
        <taxon>Apophysomyces</taxon>
    </lineage>
</organism>
<gene>
    <name evidence="3" type="ORF">EC973_008232</name>
</gene>
<dbReference type="AlphaFoldDB" id="A0A8H7BU15"/>
<dbReference type="GO" id="GO:0005739">
    <property type="term" value="C:mitochondrion"/>
    <property type="evidence" value="ECO:0007669"/>
    <property type="project" value="TreeGrafter"/>
</dbReference>
<keyword evidence="4" id="KW-1185">Reference proteome</keyword>
<protein>
    <recommendedName>
        <fullName evidence="2">Core domain-containing protein</fullName>
    </recommendedName>
</protein>
<dbReference type="GO" id="GO:0051539">
    <property type="term" value="F:4 iron, 4 sulfur cluster binding"/>
    <property type="evidence" value="ECO:0007669"/>
    <property type="project" value="TreeGrafter"/>
</dbReference>
<evidence type="ECO:0000259" key="2">
    <source>
        <dbReference type="Pfam" id="PF01521"/>
    </source>
</evidence>
<dbReference type="Pfam" id="PF01521">
    <property type="entry name" value="Fe-S_biosyn"/>
    <property type="match status" value="1"/>
</dbReference>
<dbReference type="Proteomes" id="UP000605846">
    <property type="component" value="Unassembled WGS sequence"/>
</dbReference>
<dbReference type="InterPro" id="IPR016092">
    <property type="entry name" value="ATAP"/>
</dbReference>
<evidence type="ECO:0000313" key="3">
    <source>
        <dbReference type="EMBL" id="KAF7726936.1"/>
    </source>
</evidence>
<dbReference type="GO" id="GO:0016226">
    <property type="term" value="P:iron-sulfur cluster assembly"/>
    <property type="evidence" value="ECO:0007669"/>
    <property type="project" value="InterPro"/>
</dbReference>
<dbReference type="SUPFAM" id="SSF89360">
    <property type="entry name" value="HesB-like domain"/>
    <property type="match status" value="1"/>
</dbReference>
<dbReference type="PANTHER" id="PTHR43011">
    <property type="entry name" value="IRON-SULFUR CLUSTER ASSEMBLY 2 HOMOLOG, MITOCHONDRIAL"/>
    <property type="match status" value="1"/>
</dbReference>
<dbReference type="InterPro" id="IPR035903">
    <property type="entry name" value="HesB-like_dom_sf"/>
</dbReference>
<dbReference type="EMBL" id="JABAYA010000069">
    <property type="protein sequence ID" value="KAF7726936.1"/>
    <property type="molecule type" value="Genomic_DNA"/>
</dbReference>
<proteinExistence type="inferred from homology"/>
<comment type="similarity">
    <text evidence="1">Belongs to the HesB/IscA family.</text>
</comment>
<dbReference type="PANTHER" id="PTHR43011:SF1">
    <property type="entry name" value="IRON-SULFUR CLUSTER ASSEMBLY 2 HOMOLOG, MITOCHONDRIAL"/>
    <property type="match status" value="1"/>
</dbReference>
<dbReference type="NCBIfam" id="TIGR00049">
    <property type="entry name" value="iron-sulfur cluster assembly accessory protein"/>
    <property type="match status" value="1"/>
</dbReference>
<sequence length="172" mass="19595">MFKSLTVPCFRHGQRLMKHTLRYHSDIPEKRCMPTKTIYTLNRETFGGVTVKPMDGNEEIKMTDKALQRLKLIVGSENKTEMLRIAIDLDAQKGLQNKITLTKTMDEDDIIFEKEGIRVVIDGMTLKFIEGSTIDFVEELIGSSFQVISPQAKGGRRSNVPYDIDIDLLTQN</sequence>
<dbReference type="InterPro" id="IPR000361">
    <property type="entry name" value="ATAP_core_dom"/>
</dbReference>
<comment type="caution">
    <text evidence="3">The sequence shown here is derived from an EMBL/GenBank/DDBJ whole genome shotgun (WGS) entry which is preliminary data.</text>
</comment>
<dbReference type="OrthoDB" id="1938621at2759"/>
<evidence type="ECO:0000256" key="1">
    <source>
        <dbReference type="ARBA" id="ARBA00006718"/>
    </source>
</evidence>